<reference evidence="1" key="1">
    <citation type="journal article" date="2021" name="Proc. Natl. Acad. Sci. U.S.A.">
        <title>A Catalog of Tens of Thousands of Viruses from Human Metagenomes Reveals Hidden Associations with Chronic Diseases.</title>
        <authorList>
            <person name="Tisza M.J."/>
            <person name="Buck C.B."/>
        </authorList>
    </citation>
    <scope>NUCLEOTIDE SEQUENCE</scope>
    <source>
        <strain evidence="1">Cteoh1</strain>
    </source>
</reference>
<organism evidence="1">
    <name type="scientific">Siphoviridae sp. cteoh1</name>
    <dbReference type="NCBI Taxonomy" id="2826407"/>
    <lineage>
        <taxon>Viruses</taxon>
        <taxon>Duplodnaviria</taxon>
        <taxon>Heunggongvirae</taxon>
        <taxon>Uroviricota</taxon>
        <taxon>Caudoviricetes</taxon>
    </lineage>
</organism>
<evidence type="ECO:0000313" key="1">
    <source>
        <dbReference type="EMBL" id="DAE19792.1"/>
    </source>
</evidence>
<sequence length="139" mass="16218">MILFLRETQSKGYNKYMVLKLTHLIQWKDRAGAQHESWGYFYGKMDRIIYDVIRSTAKNPNYQDPDKETHIIMPTTKDLKREDYLVIDEEGYIVTGYDLSSTPGVEYFSLKETMVRDTTPVDIVGETGDDTFWLTGDNE</sequence>
<name>A0A8S5QL34_9CAUD</name>
<dbReference type="EMBL" id="BK015686">
    <property type="protein sequence ID" value="DAE19792.1"/>
    <property type="molecule type" value="Genomic_DNA"/>
</dbReference>
<proteinExistence type="predicted"/>
<accession>A0A8S5QL34</accession>
<protein>
    <submittedName>
        <fullName evidence="1">Uncharacterized protein</fullName>
    </submittedName>
</protein>